<gene>
    <name evidence="1" type="ORF">EXD98_14790</name>
</gene>
<organism evidence="1 2">
    <name type="scientific">Acinetobacter pittii</name>
    <name type="common">Acinetobacter genomosp. 3</name>
    <dbReference type="NCBI Taxonomy" id="48296"/>
    <lineage>
        <taxon>Bacteria</taxon>
        <taxon>Pseudomonadati</taxon>
        <taxon>Pseudomonadota</taxon>
        <taxon>Gammaproteobacteria</taxon>
        <taxon>Moraxellales</taxon>
        <taxon>Moraxellaceae</taxon>
        <taxon>Acinetobacter</taxon>
        <taxon>Acinetobacter calcoaceticus/baumannii complex</taxon>
    </lineage>
</organism>
<proteinExistence type="predicted"/>
<name>A0AAE8GE03_ACIPI</name>
<dbReference type="Proteomes" id="UP000294065">
    <property type="component" value="Unassembled WGS sequence"/>
</dbReference>
<dbReference type="EMBL" id="SGTH01000006">
    <property type="protein sequence ID" value="RZH27095.1"/>
    <property type="molecule type" value="Genomic_DNA"/>
</dbReference>
<protein>
    <submittedName>
        <fullName evidence="1">Uncharacterized protein</fullName>
    </submittedName>
</protein>
<dbReference type="RefSeq" id="WP_044101118.1">
    <property type="nucleotide sequence ID" value="NZ_CP185815.1"/>
</dbReference>
<evidence type="ECO:0000313" key="1">
    <source>
        <dbReference type="EMBL" id="RZH27095.1"/>
    </source>
</evidence>
<comment type="caution">
    <text evidence="1">The sequence shown here is derived from an EMBL/GenBank/DDBJ whole genome shotgun (WGS) entry which is preliminary data.</text>
</comment>
<dbReference type="AlphaFoldDB" id="A0AAE8GE03"/>
<sequence length="218" mass="24975">MGLYEQKKTLSDIFTNTKKGSIQEVKLSLPNRPLTSGEVKLVQSVYKNSIDCSKIKIYLGSYFPFDAQDVDTLVTPNGNVYVMQKLYKSDYSTETDDFKKIFLHEMGHVWQHQKKLKVLIHAGAVQACARLKSTNPNDYNIFETKKYPSKIMPNLVETLPKKFVDYNLEQQAEMVSDYWAIQHGGMGLLSKNNKANIKNHNLTQVIELYKTKIEEALS</sequence>
<accession>A0AAE8GE03</accession>
<reference evidence="1 2" key="1">
    <citation type="submission" date="2019-02" db="EMBL/GenBank/DDBJ databases">
        <title>The Batch Genome Submission of Acinetobacter spp. strains.</title>
        <authorList>
            <person name="Qin J."/>
            <person name="Hu Y."/>
            <person name="Ye H."/>
            <person name="Wei L."/>
            <person name="Feng Y."/>
            <person name="Zong Z."/>
        </authorList>
    </citation>
    <scope>NUCLEOTIDE SEQUENCE [LARGE SCALE GENOMIC DNA]</scope>
    <source>
        <strain evidence="1 2">WCHAP100012</strain>
    </source>
</reference>
<evidence type="ECO:0000313" key="2">
    <source>
        <dbReference type="Proteomes" id="UP000294065"/>
    </source>
</evidence>